<evidence type="ECO:0000313" key="3">
    <source>
        <dbReference type="Proteomes" id="UP000299102"/>
    </source>
</evidence>
<organism evidence="2 3">
    <name type="scientific">Eumeta variegata</name>
    <name type="common">Bagworm moth</name>
    <name type="synonym">Eumeta japonica</name>
    <dbReference type="NCBI Taxonomy" id="151549"/>
    <lineage>
        <taxon>Eukaryota</taxon>
        <taxon>Metazoa</taxon>
        <taxon>Ecdysozoa</taxon>
        <taxon>Arthropoda</taxon>
        <taxon>Hexapoda</taxon>
        <taxon>Insecta</taxon>
        <taxon>Pterygota</taxon>
        <taxon>Neoptera</taxon>
        <taxon>Endopterygota</taxon>
        <taxon>Lepidoptera</taxon>
        <taxon>Glossata</taxon>
        <taxon>Ditrysia</taxon>
        <taxon>Tineoidea</taxon>
        <taxon>Psychidae</taxon>
        <taxon>Oiketicinae</taxon>
        <taxon>Eumeta</taxon>
    </lineage>
</organism>
<name>A0A4C1ZHN8_EUMVA</name>
<dbReference type="EMBL" id="BGZK01001804">
    <property type="protein sequence ID" value="GBP86624.1"/>
    <property type="molecule type" value="Genomic_DNA"/>
</dbReference>
<dbReference type="Proteomes" id="UP000299102">
    <property type="component" value="Unassembled WGS sequence"/>
</dbReference>
<feature type="region of interest" description="Disordered" evidence="1">
    <location>
        <begin position="102"/>
        <end position="143"/>
    </location>
</feature>
<accession>A0A4C1ZHN8</accession>
<proteinExistence type="predicted"/>
<protein>
    <submittedName>
        <fullName evidence="2">Uncharacterized protein</fullName>
    </submittedName>
</protein>
<feature type="compositionally biased region" description="Polar residues" evidence="1">
    <location>
        <begin position="102"/>
        <end position="112"/>
    </location>
</feature>
<comment type="caution">
    <text evidence="2">The sequence shown here is derived from an EMBL/GenBank/DDBJ whole genome shotgun (WGS) entry which is preliminary data.</text>
</comment>
<evidence type="ECO:0000256" key="1">
    <source>
        <dbReference type="SAM" id="MobiDB-lite"/>
    </source>
</evidence>
<dbReference type="AlphaFoldDB" id="A0A4C1ZHN8"/>
<gene>
    <name evidence="2" type="ORF">EVAR_85757_1</name>
</gene>
<reference evidence="2 3" key="1">
    <citation type="journal article" date="2019" name="Commun. Biol.">
        <title>The bagworm genome reveals a unique fibroin gene that provides high tensile strength.</title>
        <authorList>
            <person name="Kono N."/>
            <person name="Nakamura H."/>
            <person name="Ohtoshi R."/>
            <person name="Tomita M."/>
            <person name="Numata K."/>
            <person name="Arakawa K."/>
        </authorList>
    </citation>
    <scope>NUCLEOTIDE SEQUENCE [LARGE SCALE GENOMIC DNA]</scope>
</reference>
<keyword evidence="3" id="KW-1185">Reference proteome</keyword>
<sequence length="143" mass="16094">MRGADLKVAKPENKMSRVVIRGVLKVNLDEDIVRSLRTQNRHISEGLDLDKERPKLCRRTRNDFECHPVLEYSHCLGFGHGECYCKDVSDKCAHCEETILAQSASPEAQESPRNAKIALRPAGRIPHMERSVRSAVSDISGTR</sequence>
<evidence type="ECO:0000313" key="2">
    <source>
        <dbReference type="EMBL" id="GBP86624.1"/>
    </source>
</evidence>
<dbReference type="OrthoDB" id="10022108at2759"/>